<comment type="caution">
    <text evidence="11">The sequence shown here is derived from an EMBL/GenBank/DDBJ whole genome shotgun (WGS) entry which is preliminary data.</text>
</comment>
<evidence type="ECO:0000256" key="8">
    <source>
        <dbReference type="ARBA" id="ARBA00038436"/>
    </source>
</evidence>
<reference evidence="11 12" key="1">
    <citation type="submission" date="2024-10" db="EMBL/GenBank/DDBJ databases">
        <title>Isolation, draft genome sequencing and identification of Phyllobacterium sp. NSA23, isolated from leaf soil.</title>
        <authorList>
            <person name="Akita H."/>
        </authorList>
    </citation>
    <scope>NUCLEOTIDE SEQUENCE [LARGE SCALE GENOMIC DNA]</scope>
    <source>
        <strain evidence="11 12">NSA23</strain>
    </source>
</reference>
<evidence type="ECO:0000256" key="3">
    <source>
        <dbReference type="ARBA" id="ARBA00022475"/>
    </source>
</evidence>
<keyword evidence="3" id="KW-1003">Cell membrane</keyword>
<keyword evidence="2 9" id="KW-0813">Transport</keyword>
<dbReference type="RefSeq" id="WP_407866292.1">
    <property type="nucleotide sequence ID" value="NZ_BAAFZP010000002.1"/>
</dbReference>
<evidence type="ECO:0000256" key="1">
    <source>
        <dbReference type="ARBA" id="ARBA00004429"/>
    </source>
</evidence>
<comment type="similarity">
    <text evidence="8 9">Belongs to the TRAP transporter small permease family.</text>
</comment>
<organism evidence="11 12">
    <name type="scientific">Phyllobacterium phragmitis</name>
    <dbReference type="NCBI Taxonomy" id="2670329"/>
    <lineage>
        <taxon>Bacteria</taxon>
        <taxon>Pseudomonadati</taxon>
        <taxon>Pseudomonadota</taxon>
        <taxon>Alphaproteobacteria</taxon>
        <taxon>Hyphomicrobiales</taxon>
        <taxon>Phyllobacteriaceae</taxon>
        <taxon>Phyllobacterium</taxon>
    </lineage>
</organism>
<dbReference type="InterPro" id="IPR055348">
    <property type="entry name" value="DctQ"/>
</dbReference>
<comment type="subcellular location">
    <subcellularLocation>
        <location evidence="1 9">Cell inner membrane</location>
        <topology evidence="1 9">Multi-pass membrane protein</topology>
    </subcellularLocation>
</comment>
<accession>A0ABQ0H489</accession>
<dbReference type="InterPro" id="IPR007387">
    <property type="entry name" value="TRAP_DctQ"/>
</dbReference>
<keyword evidence="7 9" id="KW-0472">Membrane</keyword>
<evidence type="ECO:0000256" key="7">
    <source>
        <dbReference type="ARBA" id="ARBA00023136"/>
    </source>
</evidence>
<feature type="transmembrane region" description="Helical" evidence="9">
    <location>
        <begin position="42"/>
        <end position="64"/>
    </location>
</feature>
<evidence type="ECO:0000313" key="11">
    <source>
        <dbReference type="EMBL" id="GAB1583738.1"/>
    </source>
</evidence>
<keyword evidence="6 9" id="KW-1133">Transmembrane helix</keyword>
<feature type="transmembrane region" description="Helical" evidence="9">
    <location>
        <begin position="130"/>
        <end position="149"/>
    </location>
</feature>
<dbReference type="PANTHER" id="PTHR35011">
    <property type="entry name" value="2,3-DIKETO-L-GULONATE TRAP TRANSPORTER SMALL PERMEASE PROTEIN YIAM"/>
    <property type="match status" value="1"/>
</dbReference>
<gene>
    <name evidence="11" type="ORF">PPNSA23_36810</name>
</gene>
<dbReference type="PANTHER" id="PTHR35011:SF2">
    <property type="entry name" value="2,3-DIKETO-L-GULONATE TRAP TRANSPORTER SMALL PERMEASE PROTEIN YIAM"/>
    <property type="match status" value="1"/>
</dbReference>
<name>A0ABQ0H489_9HYPH</name>
<keyword evidence="5 9" id="KW-0812">Transmembrane</keyword>
<evidence type="ECO:0000259" key="10">
    <source>
        <dbReference type="Pfam" id="PF04290"/>
    </source>
</evidence>
<evidence type="ECO:0000256" key="6">
    <source>
        <dbReference type="ARBA" id="ARBA00022989"/>
    </source>
</evidence>
<protein>
    <recommendedName>
        <fullName evidence="9">TRAP transporter small permease protein</fullName>
    </recommendedName>
</protein>
<feature type="transmembrane region" description="Helical" evidence="9">
    <location>
        <begin position="85"/>
        <end position="110"/>
    </location>
</feature>
<evidence type="ECO:0000256" key="4">
    <source>
        <dbReference type="ARBA" id="ARBA00022519"/>
    </source>
</evidence>
<dbReference type="EMBL" id="BAAFZP010000002">
    <property type="protein sequence ID" value="GAB1583738.1"/>
    <property type="molecule type" value="Genomic_DNA"/>
</dbReference>
<evidence type="ECO:0000256" key="2">
    <source>
        <dbReference type="ARBA" id="ARBA00022448"/>
    </source>
</evidence>
<keyword evidence="4 9" id="KW-0997">Cell inner membrane</keyword>
<feature type="domain" description="Tripartite ATP-independent periplasmic transporters DctQ component" evidence="10">
    <location>
        <begin position="23"/>
        <end position="150"/>
    </location>
</feature>
<evidence type="ECO:0000256" key="5">
    <source>
        <dbReference type="ARBA" id="ARBA00022692"/>
    </source>
</evidence>
<feature type="transmembrane region" description="Helical" evidence="9">
    <location>
        <begin position="12"/>
        <end position="36"/>
    </location>
</feature>
<proteinExistence type="inferred from homology"/>
<evidence type="ECO:0000256" key="9">
    <source>
        <dbReference type="RuleBase" id="RU369079"/>
    </source>
</evidence>
<comment type="function">
    <text evidence="9">Part of the tripartite ATP-independent periplasmic (TRAP) transport system.</text>
</comment>
<dbReference type="Pfam" id="PF04290">
    <property type="entry name" value="DctQ"/>
    <property type="match status" value="1"/>
</dbReference>
<comment type="subunit">
    <text evidence="9">The complex comprises the extracytoplasmic solute receptor protein and the two transmembrane proteins.</text>
</comment>
<evidence type="ECO:0000313" key="12">
    <source>
        <dbReference type="Proteomes" id="UP001628091"/>
    </source>
</evidence>
<dbReference type="Proteomes" id="UP001628091">
    <property type="component" value="Unassembled WGS sequence"/>
</dbReference>
<sequence length="164" mass="18504">MRALYSYLLKLEAVLAGIFLVLMVVLIFAGGVARLLHHPLNWTIDLATCFFAWAAFLCADIAWRKEALMSIDVMVARAPERLQRTLLYCNYMIISAFLIYVVYAGVWLSWISRARSFQGIPGVSYSWVTMSMPVGATLLLLTTALKLRAAMREDGWMSRSATTR</sequence>
<keyword evidence="12" id="KW-1185">Reference proteome</keyword>